<comment type="function">
    <text evidence="8">Toxic component of a toxin-antitoxin (TA) system. An RNase.</text>
</comment>
<dbReference type="GO" id="GO:0016787">
    <property type="term" value="F:hydrolase activity"/>
    <property type="evidence" value="ECO:0007669"/>
    <property type="project" value="UniProtKB-KW"/>
</dbReference>
<keyword evidence="4 8" id="KW-0479">Metal-binding</keyword>
<evidence type="ECO:0000259" key="9">
    <source>
        <dbReference type="Pfam" id="PF01850"/>
    </source>
</evidence>
<keyword evidence="6 8" id="KW-0460">Magnesium</keyword>
<evidence type="ECO:0000256" key="4">
    <source>
        <dbReference type="ARBA" id="ARBA00022723"/>
    </source>
</evidence>
<dbReference type="InterPro" id="IPR022907">
    <property type="entry name" value="VapC_family"/>
</dbReference>
<evidence type="ECO:0000313" key="11">
    <source>
        <dbReference type="Proteomes" id="UP000005496"/>
    </source>
</evidence>
<comment type="caution">
    <text evidence="10">The sequence shown here is derived from an EMBL/GenBank/DDBJ whole genome shotgun (WGS) entry which is preliminary data.</text>
</comment>
<evidence type="ECO:0000256" key="2">
    <source>
        <dbReference type="ARBA" id="ARBA00022649"/>
    </source>
</evidence>
<dbReference type="InterPro" id="IPR050556">
    <property type="entry name" value="Type_II_TA_system_RNase"/>
</dbReference>
<sequence length="130" mass="14673">MYLLDTNTVIYFFKGQGRVPERLLAIAPGETTVSSITVYEIETGIAKSRQPERLRSNLDQFLSMVVVLPFQTHEAKRAARIRADLEESGMPIGPYDILIAATAVANARILVTRNVREFSRVQGLMVENWY</sequence>
<evidence type="ECO:0000256" key="5">
    <source>
        <dbReference type="ARBA" id="ARBA00022801"/>
    </source>
</evidence>
<comment type="cofactor">
    <cofactor evidence="1 8">
        <name>Mg(2+)</name>
        <dbReference type="ChEBI" id="CHEBI:18420"/>
    </cofactor>
</comment>
<name>D6SR65_9BACT</name>
<feature type="binding site" evidence="8">
    <location>
        <position position="5"/>
    </location>
    <ligand>
        <name>Mg(2+)</name>
        <dbReference type="ChEBI" id="CHEBI:18420"/>
    </ligand>
</feature>
<dbReference type="GO" id="GO:0004540">
    <property type="term" value="F:RNA nuclease activity"/>
    <property type="evidence" value="ECO:0007669"/>
    <property type="project" value="InterPro"/>
</dbReference>
<proteinExistence type="inferred from homology"/>
<keyword evidence="3 8" id="KW-0540">Nuclease</keyword>
<dbReference type="GO" id="GO:0090729">
    <property type="term" value="F:toxin activity"/>
    <property type="evidence" value="ECO:0007669"/>
    <property type="project" value="UniProtKB-KW"/>
</dbReference>
<feature type="domain" description="PIN" evidence="9">
    <location>
        <begin position="2"/>
        <end position="122"/>
    </location>
</feature>
<dbReference type="EMBL" id="ACJN02000003">
    <property type="protein sequence ID" value="EFI33181.1"/>
    <property type="molecule type" value="Genomic_DNA"/>
</dbReference>
<feature type="binding site" evidence="8">
    <location>
        <position position="96"/>
    </location>
    <ligand>
        <name>Mg(2+)</name>
        <dbReference type="ChEBI" id="CHEBI:18420"/>
    </ligand>
</feature>
<gene>
    <name evidence="8" type="primary">vapC</name>
    <name evidence="10" type="ORF">Dthio_PD0507</name>
</gene>
<dbReference type="RefSeq" id="WP_008870539.1">
    <property type="nucleotide sequence ID" value="NZ_ACJN02000003.1"/>
</dbReference>
<evidence type="ECO:0000256" key="1">
    <source>
        <dbReference type="ARBA" id="ARBA00001946"/>
    </source>
</evidence>
<keyword evidence="8" id="KW-0800">Toxin</keyword>
<dbReference type="GO" id="GO:0000287">
    <property type="term" value="F:magnesium ion binding"/>
    <property type="evidence" value="ECO:0007669"/>
    <property type="project" value="UniProtKB-UniRule"/>
</dbReference>
<dbReference type="AlphaFoldDB" id="D6SR65"/>
<dbReference type="Proteomes" id="UP000005496">
    <property type="component" value="Unassembled WGS sequence"/>
</dbReference>
<protein>
    <recommendedName>
        <fullName evidence="8">Ribonuclease VapC</fullName>
        <shortName evidence="8">RNase VapC</shortName>
        <ecNumber evidence="8">3.1.-.-</ecNumber>
    </recommendedName>
    <alternativeName>
        <fullName evidence="8">Toxin VapC</fullName>
    </alternativeName>
</protein>
<accession>D6SR65</accession>
<organism evidence="10 11">
    <name type="scientific">Desulfonatronospira thiodismutans ASO3-1</name>
    <dbReference type="NCBI Taxonomy" id="555779"/>
    <lineage>
        <taxon>Bacteria</taxon>
        <taxon>Pseudomonadati</taxon>
        <taxon>Thermodesulfobacteriota</taxon>
        <taxon>Desulfovibrionia</taxon>
        <taxon>Desulfovibrionales</taxon>
        <taxon>Desulfonatronovibrionaceae</taxon>
        <taxon>Desulfonatronospira</taxon>
    </lineage>
</organism>
<evidence type="ECO:0000256" key="7">
    <source>
        <dbReference type="ARBA" id="ARBA00038093"/>
    </source>
</evidence>
<evidence type="ECO:0000256" key="6">
    <source>
        <dbReference type="ARBA" id="ARBA00022842"/>
    </source>
</evidence>
<keyword evidence="5 8" id="KW-0378">Hydrolase</keyword>
<dbReference type="EC" id="3.1.-.-" evidence="8"/>
<keyword evidence="11" id="KW-1185">Reference proteome</keyword>
<comment type="similarity">
    <text evidence="7 8">Belongs to the PINc/VapC protein family.</text>
</comment>
<dbReference type="InterPro" id="IPR029060">
    <property type="entry name" value="PIN-like_dom_sf"/>
</dbReference>
<dbReference type="CDD" id="cd18745">
    <property type="entry name" value="PIN_VapC4-5_FitB-like"/>
    <property type="match status" value="1"/>
</dbReference>
<dbReference type="PANTHER" id="PTHR33653">
    <property type="entry name" value="RIBONUCLEASE VAPC2"/>
    <property type="match status" value="1"/>
</dbReference>
<dbReference type="InterPro" id="IPR002716">
    <property type="entry name" value="PIN_dom"/>
</dbReference>
<dbReference type="HAMAP" id="MF_00265">
    <property type="entry name" value="VapC_Nob1"/>
    <property type="match status" value="1"/>
</dbReference>
<evidence type="ECO:0000313" key="10">
    <source>
        <dbReference type="EMBL" id="EFI33181.1"/>
    </source>
</evidence>
<evidence type="ECO:0000256" key="8">
    <source>
        <dbReference type="HAMAP-Rule" id="MF_00265"/>
    </source>
</evidence>
<keyword evidence="2 8" id="KW-1277">Toxin-antitoxin system</keyword>
<dbReference type="Gene3D" id="3.40.50.1010">
    <property type="entry name" value="5'-nuclease"/>
    <property type="match status" value="1"/>
</dbReference>
<reference evidence="10" key="1">
    <citation type="submission" date="2010-05" db="EMBL/GenBank/DDBJ databases">
        <title>The draft genome of Desulfonatronospira thiodismutans ASO3-1.</title>
        <authorList>
            <consortium name="US DOE Joint Genome Institute (JGI-PGF)"/>
            <person name="Lucas S."/>
            <person name="Copeland A."/>
            <person name="Lapidus A."/>
            <person name="Cheng J.-F."/>
            <person name="Bruce D."/>
            <person name="Goodwin L."/>
            <person name="Pitluck S."/>
            <person name="Chertkov O."/>
            <person name="Brettin T."/>
            <person name="Detter J.C."/>
            <person name="Han C."/>
            <person name="Land M.L."/>
            <person name="Hauser L."/>
            <person name="Kyrpides N."/>
            <person name="Mikhailova N."/>
            <person name="Muyzer G."/>
            <person name="Woyke T."/>
        </authorList>
    </citation>
    <scope>NUCLEOTIDE SEQUENCE [LARGE SCALE GENOMIC DNA]</scope>
    <source>
        <strain evidence="10">ASO3-1</strain>
    </source>
</reference>
<dbReference type="SUPFAM" id="SSF88723">
    <property type="entry name" value="PIN domain-like"/>
    <property type="match status" value="1"/>
</dbReference>
<evidence type="ECO:0000256" key="3">
    <source>
        <dbReference type="ARBA" id="ARBA00022722"/>
    </source>
</evidence>
<dbReference type="Pfam" id="PF01850">
    <property type="entry name" value="PIN"/>
    <property type="match status" value="1"/>
</dbReference>
<dbReference type="PANTHER" id="PTHR33653:SF1">
    <property type="entry name" value="RIBONUCLEASE VAPC2"/>
    <property type="match status" value="1"/>
</dbReference>
<dbReference type="eggNOG" id="COG1487">
    <property type="taxonomic scope" value="Bacteria"/>
</dbReference>